<evidence type="ECO:0000256" key="2">
    <source>
        <dbReference type="SAM" id="Phobius"/>
    </source>
</evidence>
<sequence>MPPTTPGCGGTMSTPSPASGERPIDRWFASYSGDHRNDANQWIHVFAVPAILWSVIALLWCIPVPITWFKAGLWAALAMFAAWMFYWRASRPLGFGMLAVFVAMAWFTRWIHDAYGVRNLLYAAIAVFVVAWIAQFVGHSKLFEGRKPSFFTDLRYLLIGPAWVLSKLYRKLGWKY</sequence>
<dbReference type="PANTHER" id="PTHR28026:SF9">
    <property type="entry name" value="2-HYDROXY-PALMITIC ACID DIOXYGENASE MPO1"/>
    <property type="match status" value="1"/>
</dbReference>
<dbReference type="Pfam" id="PF06127">
    <property type="entry name" value="Mpo1-like"/>
    <property type="match status" value="1"/>
</dbReference>
<evidence type="ECO:0000256" key="1">
    <source>
        <dbReference type="SAM" id="MobiDB-lite"/>
    </source>
</evidence>
<evidence type="ECO:0000313" key="3">
    <source>
        <dbReference type="EMBL" id="MFC3658560.1"/>
    </source>
</evidence>
<feature type="transmembrane region" description="Helical" evidence="2">
    <location>
        <begin position="68"/>
        <end position="86"/>
    </location>
</feature>
<accession>A0ABV7UNS4</accession>
<feature type="transmembrane region" description="Helical" evidence="2">
    <location>
        <begin position="120"/>
        <end position="138"/>
    </location>
</feature>
<evidence type="ECO:0000313" key="4">
    <source>
        <dbReference type="Proteomes" id="UP001595724"/>
    </source>
</evidence>
<proteinExistence type="predicted"/>
<keyword evidence="2" id="KW-0812">Transmembrane</keyword>
<reference evidence="4" key="1">
    <citation type="journal article" date="2019" name="Int. J. Syst. Evol. Microbiol.">
        <title>The Global Catalogue of Microorganisms (GCM) 10K type strain sequencing project: providing services to taxonomists for standard genome sequencing and annotation.</title>
        <authorList>
            <consortium name="The Broad Institute Genomics Platform"/>
            <consortium name="The Broad Institute Genome Sequencing Center for Infectious Disease"/>
            <person name="Wu L."/>
            <person name="Ma J."/>
        </authorList>
    </citation>
    <scope>NUCLEOTIDE SEQUENCE [LARGE SCALE GENOMIC DNA]</scope>
    <source>
        <strain evidence="4">KCTC 42211</strain>
    </source>
</reference>
<dbReference type="RefSeq" id="WP_386705256.1">
    <property type="nucleotide sequence ID" value="NZ_JBHRYF010000001.1"/>
</dbReference>
<dbReference type="Proteomes" id="UP001595724">
    <property type="component" value="Unassembled WGS sequence"/>
</dbReference>
<dbReference type="EMBL" id="JBHRYF010000001">
    <property type="protein sequence ID" value="MFC3658560.1"/>
    <property type="molecule type" value="Genomic_DNA"/>
</dbReference>
<keyword evidence="2" id="KW-1133">Transmembrane helix</keyword>
<protein>
    <submittedName>
        <fullName evidence="3">DUF962 domain-containing protein</fullName>
    </submittedName>
</protein>
<dbReference type="InterPro" id="IPR009305">
    <property type="entry name" value="Mpo1-like"/>
</dbReference>
<keyword evidence="4" id="KW-1185">Reference proteome</keyword>
<keyword evidence="2" id="KW-0472">Membrane</keyword>
<dbReference type="PANTHER" id="PTHR28026">
    <property type="entry name" value="DUF962 DOMAIN PROTEIN (AFU_ORTHOLOGUE AFUA_8G05310)"/>
    <property type="match status" value="1"/>
</dbReference>
<gene>
    <name evidence="3" type="ORF">ACFOM9_00520</name>
</gene>
<feature type="region of interest" description="Disordered" evidence="1">
    <location>
        <begin position="1"/>
        <end position="21"/>
    </location>
</feature>
<organism evidence="3 4">
    <name type="scientific">Luteimonas notoginsengisoli</name>
    <dbReference type="NCBI Taxonomy" id="1578200"/>
    <lineage>
        <taxon>Bacteria</taxon>
        <taxon>Pseudomonadati</taxon>
        <taxon>Pseudomonadota</taxon>
        <taxon>Gammaproteobacteria</taxon>
        <taxon>Lysobacterales</taxon>
        <taxon>Lysobacteraceae</taxon>
        <taxon>Luteimonas</taxon>
    </lineage>
</organism>
<feature type="transmembrane region" description="Helical" evidence="2">
    <location>
        <begin position="92"/>
        <end position="108"/>
    </location>
</feature>
<name>A0ABV7UNS4_9GAMM</name>
<feature type="transmembrane region" description="Helical" evidence="2">
    <location>
        <begin position="42"/>
        <end position="61"/>
    </location>
</feature>
<comment type="caution">
    <text evidence="3">The sequence shown here is derived from an EMBL/GenBank/DDBJ whole genome shotgun (WGS) entry which is preliminary data.</text>
</comment>